<dbReference type="Proteomes" id="UP001295794">
    <property type="component" value="Unassembled WGS sequence"/>
</dbReference>
<organism evidence="2 3">
    <name type="scientific">Mycena citricolor</name>
    <dbReference type="NCBI Taxonomy" id="2018698"/>
    <lineage>
        <taxon>Eukaryota</taxon>
        <taxon>Fungi</taxon>
        <taxon>Dikarya</taxon>
        <taxon>Basidiomycota</taxon>
        <taxon>Agaricomycotina</taxon>
        <taxon>Agaricomycetes</taxon>
        <taxon>Agaricomycetidae</taxon>
        <taxon>Agaricales</taxon>
        <taxon>Marasmiineae</taxon>
        <taxon>Mycenaceae</taxon>
        <taxon>Mycena</taxon>
    </lineage>
</organism>
<keyword evidence="3" id="KW-1185">Reference proteome</keyword>
<proteinExistence type="predicted"/>
<dbReference type="AlphaFoldDB" id="A0AAD2JZH0"/>
<accession>A0AAD2JZH0</accession>
<gene>
    <name evidence="2" type="ORF">MYCIT1_LOCUS15028</name>
</gene>
<feature type="region of interest" description="Disordered" evidence="1">
    <location>
        <begin position="10"/>
        <end position="31"/>
    </location>
</feature>
<feature type="non-terminal residue" evidence="2">
    <location>
        <position position="317"/>
    </location>
</feature>
<name>A0AAD2JZH0_9AGAR</name>
<evidence type="ECO:0000256" key="1">
    <source>
        <dbReference type="SAM" id="MobiDB-lite"/>
    </source>
</evidence>
<evidence type="ECO:0000313" key="3">
    <source>
        <dbReference type="Proteomes" id="UP001295794"/>
    </source>
</evidence>
<sequence length="317" mass="35569">RILRRIKKRISKSRRANPASTKDDSPSATDVGLRLKENISGAPRLPPELEREIFEMVVRCDWVEDWSRNSVWSMTLLLPLVCQRVRQWIEPLIYRKISILQPHNGAPTEALFLRTLASRPPSFFAAHVRTLYFHHGIESHVIQRALEVCTNASDVACSSTYAALAHLLSPFPITRLLVADVEGLTADSAPWCRNITHLGLSARLSAHPESLLTTFPSLAYLAVEWAAVSTPDESAAAAVIRGLMAAQDSQLRMLVLVTETKTDYRWAIQNLKEAGFDLKAARFHLHLRPVFDATWDCWPRRDSDLFAEAEASAIQGL</sequence>
<dbReference type="EMBL" id="CAVNYO010000167">
    <property type="protein sequence ID" value="CAK5270537.1"/>
    <property type="molecule type" value="Genomic_DNA"/>
</dbReference>
<protein>
    <submittedName>
        <fullName evidence="2">Uncharacterized protein</fullName>
    </submittedName>
</protein>
<comment type="caution">
    <text evidence="2">The sequence shown here is derived from an EMBL/GenBank/DDBJ whole genome shotgun (WGS) entry which is preliminary data.</text>
</comment>
<evidence type="ECO:0000313" key="2">
    <source>
        <dbReference type="EMBL" id="CAK5270537.1"/>
    </source>
</evidence>
<reference evidence="2" key="1">
    <citation type="submission" date="2023-11" db="EMBL/GenBank/DDBJ databases">
        <authorList>
            <person name="De Vega J J."/>
            <person name="De Vega J J."/>
        </authorList>
    </citation>
    <scope>NUCLEOTIDE SEQUENCE</scope>
</reference>